<dbReference type="EMBL" id="RSCD01000001">
    <property type="protein sequence ID" value="RSH95825.1"/>
    <property type="molecule type" value="Genomic_DNA"/>
</dbReference>
<sequence>MNPDNILTNSQRTPSGRDTSQTQGSSDRQAMTNQSSATQGDTPQSQPNVAELIDPATFQQQMLAMMNLLIQRIAANQQARQASPIPTSSSPQEPKVKEPETFQGFE</sequence>
<protein>
    <submittedName>
        <fullName evidence="2">Uncharacterized protein</fullName>
    </submittedName>
</protein>
<evidence type="ECO:0000256" key="1">
    <source>
        <dbReference type="SAM" id="MobiDB-lite"/>
    </source>
</evidence>
<gene>
    <name evidence="2" type="ORF">EHS25_000918</name>
</gene>
<dbReference type="AlphaFoldDB" id="A0A427YXL3"/>
<name>A0A427YXL3_9TREE</name>
<organism evidence="2 3">
    <name type="scientific">Saitozyma podzolica</name>
    <dbReference type="NCBI Taxonomy" id="1890683"/>
    <lineage>
        <taxon>Eukaryota</taxon>
        <taxon>Fungi</taxon>
        <taxon>Dikarya</taxon>
        <taxon>Basidiomycota</taxon>
        <taxon>Agaricomycotina</taxon>
        <taxon>Tremellomycetes</taxon>
        <taxon>Tremellales</taxon>
        <taxon>Trimorphomycetaceae</taxon>
        <taxon>Saitozyma</taxon>
    </lineage>
</organism>
<keyword evidence="3" id="KW-1185">Reference proteome</keyword>
<evidence type="ECO:0000313" key="3">
    <source>
        <dbReference type="Proteomes" id="UP000279259"/>
    </source>
</evidence>
<evidence type="ECO:0000313" key="2">
    <source>
        <dbReference type="EMBL" id="RSH95825.1"/>
    </source>
</evidence>
<accession>A0A427YXL3</accession>
<feature type="region of interest" description="Disordered" evidence="1">
    <location>
        <begin position="76"/>
        <end position="106"/>
    </location>
</feature>
<comment type="caution">
    <text evidence="2">The sequence shown here is derived from an EMBL/GenBank/DDBJ whole genome shotgun (WGS) entry which is preliminary data.</text>
</comment>
<feature type="region of interest" description="Disordered" evidence="1">
    <location>
        <begin position="1"/>
        <end position="51"/>
    </location>
</feature>
<dbReference type="OrthoDB" id="5582182at2759"/>
<proteinExistence type="predicted"/>
<feature type="compositionally biased region" description="Polar residues" evidence="1">
    <location>
        <begin position="1"/>
        <end position="48"/>
    </location>
</feature>
<dbReference type="Proteomes" id="UP000279259">
    <property type="component" value="Unassembled WGS sequence"/>
</dbReference>
<reference evidence="2 3" key="1">
    <citation type="submission" date="2018-11" db="EMBL/GenBank/DDBJ databases">
        <title>Genome sequence of Saitozyma podzolica DSM 27192.</title>
        <authorList>
            <person name="Aliyu H."/>
            <person name="Gorte O."/>
            <person name="Ochsenreither K."/>
        </authorList>
    </citation>
    <scope>NUCLEOTIDE SEQUENCE [LARGE SCALE GENOMIC DNA]</scope>
    <source>
        <strain evidence="2 3">DSM 27192</strain>
    </source>
</reference>